<dbReference type="AlphaFoldDB" id="A0A0B2UMI0"/>
<proteinExistence type="predicted"/>
<keyword evidence="1" id="KW-0812">Transmembrane</keyword>
<feature type="transmembrane region" description="Helical" evidence="1">
    <location>
        <begin position="15"/>
        <end position="36"/>
    </location>
</feature>
<dbReference type="VEuPathDB" id="MicrosporidiaDB:M896_012440"/>
<sequence length="332" mass="37259">MAEQDVGEPKNNNKLYIIIGSVVFAIVLLLVIIFMLPSNPLGKLSDKDVENISKSVSRYSFVDPTTIKDASPASGDKDTPKEPLNLTHVMVFKVINAIWMQFKKGDTDVNSPAMMVYKSLENDLTVINEKFVDGINDAVINARSILFEDSKVKVDDIISIIMTPYEQIRNEYYAKKKEIAENNINLPEDKKKSAEEELKETNDMKSLLFAKVLIKYLFNLTGLPTDMRFFEDVENGYSTEKYFEPVLNNMSSEIKSISESKISVRYGDAKTKVTSVINYIFVATSEMASMLKTPHVTESIFSAILTERAGSIPLTDSIKQLQHAAQAKKPAK</sequence>
<reference evidence="2 3" key="1">
    <citation type="journal article" date="2014" name="MBio">
        <title>The Ordospora colligata genome; evolution of extreme reduction in microsporidia and host-to-parasite horizontal gene transfer.</title>
        <authorList>
            <person name="Pombert J.-F."/>
            <person name="Haag K.L."/>
            <person name="Beidas S."/>
            <person name="Ebert D."/>
            <person name="Keeling P.J."/>
        </authorList>
    </citation>
    <scope>NUCLEOTIDE SEQUENCE [LARGE SCALE GENOMIC DNA]</scope>
    <source>
        <strain evidence="2 3">OC4</strain>
    </source>
</reference>
<dbReference type="RefSeq" id="XP_014564630.1">
    <property type="nucleotide sequence ID" value="XM_014709144.1"/>
</dbReference>
<organism evidence="2 3">
    <name type="scientific">Ordospora colligata OC4</name>
    <dbReference type="NCBI Taxonomy" id="1354746"/>
    <lineage>
        <taxon>Eukaryota</taxon>
        <taxon>Fungi</taxon>
        <taxon>Fungi incertae sedis</taxon>
        <taxon>Microsporidia</taxon>
        <taxon>Ordosporidae</taxon>
        <taxon>Ordospora</taxon>
    </lineage>
</organism>
<evidence type="ECO:0000313" key="2">
    <source>
        <dbReference type="EMBL" id="KHN70588.1"/>
    </source>
</evidence>
<dbReference type="Proteomes" id="UP000031056">
    <property type="component" value="Unassembled WGS sequence"/>
</dbReference>
<dbReference type="GeneID" id="26261087"/>
<dbReference type="HOGENOM" id="CLU_837029_0_0_1"/>
<keyword evidence="1" id="KW-1133">Transmembrane helix</keyword>
<name>A0A0B2UMI0_9MICR</name>
<evidence type="ECO:0000256" key="1">
    <source>
        <dbReference type="SAM" id="Phobius"/>
    </source>
</evidence>
<accession>A0A0B2UMI0</accession>
<evidence type="ECO:0000313" key="3">
    <source>
        <dbReference type="Proteomes" id="UP000031056"/>
    </source>
</evidence>
<comment type="caution">
    <text evidence="2">The sequence shown here is derived from an EMBL/GenBank/DDBJ whole genome shotgun (WGS) entry which is preliminary data.</text>
</comment>
<gene>
    <name evidence="2" type="ORF">M896_012440</name>
</gene>
<dbReference type="EMBL" id="JOKQ01000001">
    <property type="protein sequence ID" value="KHN70588.1"/>
    <property type="molecule type" value="Genomic_DNA"/>
</dbReference>
<protein>
    <submittedName>
        <fullName evidence="2">Uncharacterized protein</fullName>
    </submittedName>
</protein>
<keyword evidence="3" id="KW-1185">Reference proteome</keyword>
<dbReference type="InParanoid" id="A0A0B2UMI0"/>
<keyword evidence="1" id="KW-0472">Membrane</keyword>